<dbReference type="SUPFAM" id="SSF116734">
    <property type="entry name" value="DNA methylase specificity domain"/>
    <property type="match status" value="1"/>
</dbReference>
<keyword evidence="3" id="KW-0238">DNA-binding</keyword>
<accession>A0A512AXN8</accession>
<evidence type="ECO:0000313" key="5">
    <source>
        <dbReference type="EMBL" id="GEO04473.1"/>
    </source>
</evidence>
<comment type="similarity">
    <text evidence="1">Belongs to the type-I restriction system S methylase family.</text>
</comment>
<feature type="domain" description="Type I restriction modification DNA specificity" evidence="4">
    <location>
        <begin position="2"/>
        <end position="154"/>
    </location>
</feature>
<evidence type="ECO:0000256" key="1">
    <source>
        <dbReference type="ARBA" id="ARBA00010923"/>
    </source>
</evidence>
<organism evidence="5 6">
    <name type="scientific">Adhaeribacter aerolatus</name>
    <dbReference type="NCBI Taxonomy" id="670289"/>
    <lineage>
        <taxon>Bacteria</taxon>
        <taxon>Pseudomonadati</taxon>
        <taxon>Bacteroidota</taxon>
        <taxon>Cytophagia</taxon>
        <taxon>Cytophagales</taxon>
        <taxon>Hymenobacteraceae</taxon>
        <taxon>Adhaeribacter</taxon>
    </lineage>
</organism>
<keyword evidence="2" id="KW-0680">Restriction system</keyword>
<evidence type="ECO:0000313" key="6">
    <source>
        <dbReference type="Proteomes" id="UP000321532"/>
    </source>
</evidence>
<dbReference type="InterPro" id="IPR052021">
    <property type="entry name" value="Type-I_RS_S_subunit"/>
</dbReference>
<dbReference type="InterPro" id="IPR044946">
    <property type="entry name" value="Restrct_endonuc_typeI_TRD_sf"/>
</dbReference>
<dbReference type="PANTHER" id="PTHR30408">
    <property type="entry name" value="TYPE-1 RESTRICTION ENZYME ECOKI SPECIFICITY PROTEIN"/>
    <property type="match status" value="1"/>
</dbReference>
<evidence type="ECO:0000256" key="2">
    <source>
        <dbReference type="ARBA" id="ARBA00022747"/>
    </source>
</evidence>
<evidence type="ECO:0000256" key="3">
    <source>
        <dbReference type="ARBA" id="ARBA00023125"/>
    </source>
</evidence>
<protein>
    <recommendedName>
        <fullName evidence="4">Type I restriction modification DNA specificity domain-containing protein</fullName>
    </recommendedName>
</protein>
<dbReference type="Gene3D" id="3.90.220.20">
    <property type="entry name" value="DNA methylase specificity domains"/>
    <property type="match status" value="1"/>
</dbReference>
<dbReference type="OrthoDB" id="1002506at2"/>
<sequence>MEFSVKDVVSVHSGLYAKPNISGNAIYLQANMFNDFGDLYEGITPNVTIDTSVYKHLLIEGDVIFAAKGVYNFAIKYNSDIGPAVASSTFLVLRPNRQNLLPQYLVWFLNHPISQDYLKSQAKGSSILSISKKILEKMIIPVPSLEKQQQILEVHQLRNREKKIMHRLEELREQLIQGQLLKLAQE</sequence>
<evidence type="ECO:0000259" key="4">
    <source>
        <dbReference type="Pfam" id="PF01420"/>
    </source>
</evidence>
<reference evidence="5 6" key="1">
    <citation type="submission" date="2019-07" db="EMBL/GenBank/DDBJ databases">
        <title>Whole genome shotgun sequence of Adhaeribacter aerolatus NBRC 106133.</title>
        <authorList>
            <person name="Hosoyama A."/>
            <person name="Uohara A."/>
            <person name="Ohji S."/>
            <person name="Ichikawa N."/>
        </authorList>
    </citation>
    <scope>NUCLEOTIDE SEQUENCE [LARGE SCALE GENOMIC DNA]</scope>
    <source>
        <strain evidence="5 6">NBRC 106133</strain>
    </source>
</reference>
<dbReference type="PANTHER" id="PTHR30408:SF12">
    <property type="entry name" value="TYPE I RESTRICTION ENZYME MJAVIII SPECIFICITY SUBUNIT"/>
    <property type="match status" value="1"/>
</dbReference>
<name>A0A512AXN8_9BACT</name>
<dbReference type="GO" id="GO:0009307">
    <property type="term" value="P:DNA restriction-modification system"/>
    <property type="evidence" value="ECO:0007669"/>
    <property type="project" value="UniProtKB-KW"/>
</dbReference>
<dbReference type="RefSeq" id="WP_146897743.1">
    <property type="nucleotide sequence ID" value="NZ_BJYS01000015.1"/>
</dbReference>
<dbReference type="GO" id="GO:0003677">
    <property type="term" value="F:DNA binding"/>
    <property type="evidence" value="ECO:0007669"/>
    <property type="project" value="UniProtKB-KW"/>
</dbReference>
<gene>
    <name evidence="5" type="ORF">AAE02nite_21370</name>
</gene>
<dbReference type="Proteomes" id="UP000321532">
    <property type="component" value="Unassembled WGS sequence"/>
</dbReference>
<keyword evidence="6" id="KW-1185">Reference proteome</keyword>
<dbReference type="InterPro" id="IPR000055">
    <property type="entry name" value="Restrct_endonuc_typeI_TRD"/>
</dbReference>
<comment type="caution">
    <text evidence="5">The sequence shown here is derived from an EMBL/GenBank/DDBJ whole genome shotgun (WGS) entry which is preliminary data.</text>
</comment>
<dbReference type="AlphaFoldDB" id="A0A512AXN8"/>
<proteinExistence type="inferred from homology"/>
<dbReference type="Pfam" id="PF01420">
    <property type="entry name" value="Methylase_S"/>
    <property type="match status" value="1"/>
</dbReference>
<dbReference type="EMBL" id="BJYS01000015">
    <property type="protein sequence ID" value="GEO04473.1"/>
    <property type="molecule type" value="Genomic_DNA"/>
</dbReference>